<accession>A0A0K0GIE5</accession>
<sequence length="43" mass="4709">MPMVRCESGVAVGDRCAVQGLSLHGHRCVAASLSLWEGERRQR</sequence>
<dbReference type="Proteomes" id="UP000001740">
    <property type="component" value="Chromosome"/>
</dbReference>
<organism evidence="1 2">
    <name type="scientific">Xanthomonas oryzae pv. oryzae (strain PXO99A)</name>
    <dbReference type="NCBI Taxonomy" id="360094"/>
    <lineage>
        <taxon>Bacteria</taxon>
        <taxon>Pseudomonadati</taxon>
        <taxon>Pseudomonadota</taxon>
        <taxon>Gammaproteobacteria</taxon>
        <taxon>Lysobacterales</taxon>
        <taxon>Lysobacteraceae</taxon>
        <taxon>Xanthomonas</taxon>
    </lineage>
</organism>
<gene>
    <name evidence="1" type="ordered locus">PXO_04831</name>
</gene>
<name>A0A0K0GIE5_XANOP</name>
<proteinExistence type="predicted"/>
<evidence type="ECO:0000313" key="2">
    <source>
        <dbReference type="Proteomes" id="UP000001740"/>
    </source>
</evidence>
<reference evidence="1 2" key="1">
    <citation type="journal article" date="2008" name="BMC Genomics">
        <title>Genome sequence and rapid evolution of the rice pathogen Xanthomonas oryzae pv. oryzae PXO99A.</title>
        <authorList>
            <person name="Salzberg S.L."/>
            <person name="Sommer D.D."/>
            <person name="Schatz M.C."/>
            <person name="Phillippy A.M."/>
            <person name="Rabinowicz P.D."/>
            <person name="Tsuge S."/>
            <person name="Furutani A."/>
            <person name="Ochiai H."/>
            <person name="Delcher A.L."/>
            <person name="Kelley D."/>
            <person name="Madupu R."/>
            <person name="Puiu D."/>
            <person name="Radune D."/>
            <person name="Shumway M."/>
            <person name="Trapnell C."/>
            <person name="Aparna G."/>
            <person name="Jha G."/>
            <person name="Pandey A."/>
            <person name="Patil P.B."/>
            <person name="Ishihara H."/>
            <person name="Meyer D.F."/>
            <person name="Szurek B."/>
            <person name="Verdier V."/>
            <person name="Koebnik R."/>
            <person name="Dow J.M."/>
            <person name="Ryan R.P."/>
            <person name="Hirata H."/>
            <person name="Tsuyumu S."/>
            <person name="Won Lee S."/>
            <person name="Seo Y.S."/>
            <person name="Sriariyanum M."/>
            <person name="Ronald P.C."/>
            <person name="Sonti R.V."/>
            <person name="Van Sluys M.A."/>
            <person name="Leach J.E."/>
            <person name="White F.F."/>
            <person name="Bogdanove A.J."/>
        </authorList>
    </citation>
    <scope>NUCLEOTIDE SEQUENCE [LARGE SCALE GENOMIC DNA]</scope>
    <source>
        <strain evidence="1 2">PXO99A</strain>
    </source>
</reference>
<evidence type="ECO:0000313" key="1">
    <source>
        <dbReference type="EMBL" id="ACD58093.1"/>
    </source>
</evidence>
<dbReference type="KEGG" id="xop:PXO_04831"/>
<dbReference type="HOGENOM" id="CLU_3278826_0_0_6"/>
<protein>
    <submittedName>
        <fullName evidence="1">Uncharacterized protein</fullName>
    </submittedName>
</protein>
<dbReference type="AlphaFoldDB" id="A0A0K0GIE5"/>
<dbReference type="EMBL" id="CP000967">
    <property type="protein sequence ID" value="ACD58093.1"/>
    <property type="molecule type" value="Genomic_DNA"/>
</dbReference>